<dbReference type="Gene3D" id="3.40.630.30">
    <property type="match status" value="1"/>
</dbReference>
<comment type="caution">
    <text evidence="2">The sequence shown here is derived from an EMBL/GenBank/DDBJ whole genome shotgun (WGS) entry which is preliminary data.</text>
</comment>
<dbReference type="PANTHER" id="PTHR43792">
    <property type="entry name" value="GNAT FAMILY, PUTATIVE (AFU_ORTHOLOGUE AFUA_3G00765)-RELATED-RELATED"/>
    <property type="match status" value="1"/>
</dbReference>
<evidence type="ECO:0000313" key="3">
    <source>
        <dbReference type="Proteomes" id="UP000051727"/>
    </source>
</evidence>
<name>A0A0R2FE00_9LACO</name>
<dbReference type="EMBL" id="JQAR01000034">
    <property type="protein sequence ID" value="KRN26761.1"/>
    <property type="molecule type" value="Genomic_DNA"/>
</dbReference>
<dbReference type="InterPro" id="IPR051531">
    <property type="entry name" value="N-acetyltransferase"/>
</dbReference>
<dbReference type="PANTHER" id="PTHR43792:SF13">
    <property type="entry name" value="ACETYLTRANSFERASE"/>
    <property type="match status" value="1"/>
</dbReference>
<gene>
    <name evidence="2" type="ORF">IV36_GL001519</name>
</gene>
<evidence type="ECO:0000259" key="1">
    <source>
        <dbReference type="PROSITE" id="PS51186"/>
    </source>
</evidence>
<dbReference type="GO" id="GO:0016747">
    <property type="term" value="F:acyltransferase activity, transferring groups other than amino-acyl groups"/>
    <property type="evidence" value="ECO:0007669"/>
    <property type="project" value="InterPro"/>
</dbReference>
<sequence length="174" mass="20453">MKKRKTLIIETDRLNLISLTVGQYRHWINNISILEKELNCSYQAESLEGIFLNILKKQLIVTEKDARNYLYHTFWFLIRKTDRIVIGSADFKDLPNKQGEVEIGYGLGKSFEHKGYMTEATKAMCDWALTQDNTSYVIAKTEIENLASQNVLKRCGFKLYKQDNTCWWKLQMRK</sequence>
<dbReference type="Pfam" id="PF13302">
    <property type="entry name" value="Acetyltransf_3"/>
    <property type="match status" value="1"/>
</dbReference>
<dbReference type="InterPro" id="IPR016181">
    <property type="entry name" value="Acyl_CoA_acyltransferase"/>
</dbReference>
<feature type="domain" description="N-acetyltransferase" evidence="1">
    <location>
        <begin position="38"/>
        <end position="174"/>
    </location>
</feature>
<dbReference type="InterPro" id="IPR000182">
    <property type="entry name" value="GNAT_dom"/>
</dbReference>
<reference evidence="2 3" key="1">
    <citation type="journal article" date="2015" name="Genome Announc.">
        <title>Expanding the biotechnology potential of lactobacilli through comparative genomics of 213 strains and associated genera.</title>
        <authorList>
            <person name="Sun Z."/>
            <person name="Harris H.M."/>
            <person name="McCann A."/>
            <person name="Guo C."/>
            <person name="Argimon S."/>
            <person name="Zhang W."/>
            <person name="Yang X."/>
            <person name="Jeffery I.B."/>
            <person name="Cooney J.C."/>
            <person name="Kagawa T.F."/>
            <person name="Liu W."/>
            <person name="Song Y."/>
            <person name="Salvetti E."/>
            <person name="Wrobel A."/>
            <person name="Rasinkangas P."/>
            <person name="Parkhill J."/>
            <person name="Rea M.C."/>
            <person name="O'Sullivan O."/>
            <person name="Ritari J."/>
            <person name="Douillard F.P."/>
            <person name="Paul Ross R."/>
            <person name="Yang R."/>
            <person name="Briner A.E."/>
            <person name="Felis G.E."/>
            <person name="de Vos W.M."/>
            <person name="Barrangou R."/>
            <person name="Klaenhammer T.R."/>
            <person name="Caufield P.W."/>
            <person name="Cui Y."/>
            <person name="Zhang H."/>
            <person name="O'Toole P.W."/>
        </authorList>
    </citation>
    <scope>NUCLEOTIDE SEQUENCE [LARGE SCALE GENOMIC DNA]</scope>
    <source>
        <strain evidence="2 3">ATCC 27304</strain>
    </source>
</reference>
<protein>
    <submittedName>
        <fullName evidence="2">Acetyltransferase</fullName>
    </submittedName>
</protein>
<accession>A0A0R2FE00</accession>
<keyword evidence="2" id="KW-0808">Transferase</keyword>
<dbReference type="STRING" id="1618.IV36_GL001519"/>
<evidence type="ECO:0000313" key="2">
    <source>
        <dbReference type="EMBL" id="KRN26761.1"/>
    </source>
</evidence>
<dbReference type="AlphaFoldDB" id="A0A0R2FE00"/>
<dbReference type="PATRIC" id="fig|1618.3.peg.1537"/>
<dbReference type="PROSITE" id="PS51186">
    <property type="entry name" value="GNAT"/>
    <property type="match status" value="1"/>
</dbReference>
<proteinExistence type="predicted"/>
<dbReference type="Proteomes" id="UP000051727">
    <property type="component" value="Unassembled WGS sequence"/>
</dbReference>
<dbReference type="SUPFAM" id="SSF55729">
    <property type="entry name" value="Acyl-CoA N-acyltransferases (Nat)"/>
    <property type="match status" value="1"/>
</dbReference>
<organism evidence="2 3">
    <name type="scientific">Liquorilactobacillus mali</name>
    <dbReference type="NCBI Taxonomy" id="1618"/>
    <lineage>
        <taxon>Bacteria</taxon>
        <taxon>Bacillati</taxon>
        <taxon>Bacillota</taxon>
        <taxon>Bacilli</taxon>
        <taxon>Lactobacillales</taxon>
        <taxon>Lactobacillaceae</taxon>
        <taxon>Liquorilactobacillus</taxon>
    </lineage>
</organism>